<evidence type="ECO:0000313" key="2">
    <source>
        <dbReference type="EMBL" id="KJR87086.1"/>
    </source>
</evidence>
<comment type="caution">
    <text evidence="2">The sequence shown here is derived from an EMBL/GenBank/DDBJ whole genome shotgun (WGS) entry which is preliminary data.</text>
</comment>
<name>A0A0F2MFZ6_SPOSC</name>
<dbReference type="RefSeq" id="XP_016589762.1">
    <property type="nucleotide sequence ID" value="XM_016728985.1"/>
</dbReference>
<evidence type="ECO:0000313" key="3">
    <source>
        <dbReference type="Proteomes" id="UP000033710"/>
    </source>
</evidence>
<sequence length="86" mass="9420">MTPRGCIELRTNDSALPSGNRITIRGKIQNFPYVFDHFDIWASRHKRLSQVKVASFPSRSQMQPDNITSVGTGTAPLAEATSGGDD</sequence>
<evidence type="ECO:0000256" key="1">
    <source>
        <dbReference type="SAM" id="MobiDB-lite"/>
    </source>
</evidence>
<protein>
    <submittedName>
        <fullName evidence="2">Uncharacterized protein</fullName>
    </submittedName>
</protein>
<dbReference type="KEGG" id="ssck:SPSK_02092"/>
<accession>A0A0F2MFZ6</accession>
<organism evidence="2 3">
    <name type="scientific">Sporothrix schenckii 1099-18</name>
    <dbReference type="NCBI Taxonomy" id="1397361"/>
    <lineage>
        <taxon>Eukaryota</taxon>
        <taxon>Fungi</taxon>
        <taxon>Dikarya</taxon>
        <taxon>Ascomycota</taxon>
        <taxon>Pezizomycotina</taxon>
        <taxon>Sordariomycetes</taxon>
        <taxon>Sordariomycetidae</taxon>
        <taxon>Ophiostomatales</taxon>
        <taxon>Ophiostomataceae</taxon>
        <taxon>Sporothrix</taxon>
    </lineage>
</organism>
<proteinExistence type="predicted"/>
<feature type="compositionally biased region" description="Polar residues" evidence="1">
    <location>
        <begin position="57"/>
        <end position="72"/>
    </location>
</feature>
<feature type="region of interest" description="Disordered" evidence="1">
    <location>
        <begin position="55"/>
        <end position="86"/>
    </location>
</feature>
<dbReference type="EMBL" id="AXCR01000005">
    <property type="protein sequence ID" value="KJR87086.1"/>
    <property type="molecule type" value="Genomic_DNA"/>
</dbReference>
<reference evidence="2 3" key="2">
    <citation type="journal article" date="2015" name="Eukaryot. Cell">
        <title>Asexual propagation of a virulent clone complex in a human and feline outbreak of sporotrichosis.</title>
        <authorList>
            <person name="Teixeira Mde M."/>
            <person name="Rodrigues A.M."/>
            <person name="Tsui C.K."/>
            <person name="de Almeida L.G."/>
            <person name="Van Diepeningen A.D."/>
            <person name="van den Ende B.G."/>
            <person name="Fernandes G.F."/>
            <person name="Kano R."/>
            <person name="Hamelin R.C."/>
            <person name="Lopes-Bezerra L.M."/>
            <person name="Vasconcelos A.T."/>
            <person name="de Hoog S."/>
            <person name="de Camargo Z.P."/>
            <person name="Felipe M.S."/>
        </authorList>
    </citation>
    <scope>NUCLEOTIDE SEQUENCE [LARGE SCALE GENOMIC DNA]</scope>
    <source>
        <strain evidence="2 3">1099-18</strain>
    </source>
</reference>
<gene>
    <name evidence="2" type="ORF">SPSK_02092</name>
</gene>
<dbReference type="AlphaFoldDB" id="A0A0F2MFZ6"/>
<dbReference type="VEuPathDB" id="FungiDB:SPSK_02092"/>
<dbReference type="Proteomes" id="UP000033710">
    <property type="component" value="Unassembled WGS sequence"/>
</dbReference>
<dbReference type="GeneID" id="27664262"/>
<reference evidence="2 3" key="1">
    <citation type="journal article" date="2014" name="BMC Genomics">
        <title>Comparative genomics of the major fungal agents of human and animal Sporotrichosis: Sporothrix schenckii and Sporothrix brasiliensis.</title>
        <authorList>
            <person name="Teixeira M.M."/>
            <person name="de Almeida L.G."/>
            <person name="Kubitschek-Barreira P."/>
            <person name="Alves F.L."/>
            <person name="Kioshima E.S."/>
            <person name="Abadio A.K."/>
            <person name="Fernandes L."/>
            <person name="Derengowski L.S."/>
            <person name="Ferreira K.S."/>
            <person name="Souza R.C."/>
            <person name="Ruiz J.C."/>
            <person name="de Andrade N.C."/>
            <person name="Paes H.C."/>
            <person name="Nicola A.M."/>
            <person name="Albuquerque P."/>
            <person name="Gerber A.L."/>
            <person name="Martins V.P."/>
            <person name="Peconick L.D."/>
            <person name="Neto A.V."/>
            <person name="Chaucanez C.B."/>
            <person name="Silva P.A."/>
            <person name="Cunha O.L."/>
            <person name="de Oliveira F.F."/>
            <person name="dos Santos T.C."/>
            <person name="Barros A.L."/>
            <person name="Soares M.A."/>
            <person name="de Oliveira L.M."/>
            <person name="Marini M.M."/>
            <person name="Villalobos-Duno H."/>
            <person name="Cunha M.M."/>
            <person name="de Hoog S."/>
            <person name="da Silveira J.F."/>
            <person name="Henrissat B."/>
            <person name="Nino-Vega G.A."/>
            <person name="Cisalpino P.S."/>
            <person name="Mora-Montes H.M."/>
            <person name="Almeida S.R."/>
            <person name="Stajich J.E."/>
            <person name="Lopes-Bezerra L.M."/>
            <person name="Vasconcelos A.T."/>
            <person name="Felipe M.S."/>
        </authorList>
    </citation>
    <scope>NUCLEOTIDE SEQUENCE [LARGE SCALE GENOMIC DNA]</scope>
    <source>
        <strain evidence="2 3">1099-18</strain>
    </source>
</reference>